<evidence type="ECO:0000313" key="2">
    <source>
        <dbReference type="EMBL" id="SCB07202.1"/>
    </source>
</evidence>
<organism evidence="2 3">
    <name type="scientific">Rhizobium multihospitium</name>
    <dbReference type="NCBI Taxonomy" id="410764"/>
    <lineage>
        <taxon>Bacteria</taxon>
        <taxon>Pseudomonadati</taxon>
        <taxon>Pseudomonadota</taxon>
        <taxon>Alphaproteobacteria</taxon>
        <taxon>Hyphomicrobiales</taxon>
        <taxon>Rhizobiaceae</taxon>
        <taxon>Rhizobium/Agrobacterium group</taxon>
        <taxon>Rhizobium</taxon>
    </lineage>
</organism>
<dbReference type="AlphaFoldDB" id="A0A1C3TVR4"/>
<sequence>MDTQPMRWWNGQSETTRRLGSGLAVCGTVVGALYVIVQTGPVDRTIQYIDDSGSIAINRAAPAPQLAMNQLQSAVDASPAKPQISVPIPQPSPLAAMAKTNPSVKRVASHSDAAKTKVASSGDVEHFDRCLPQCETQDPLITGRTEYAEAAPPPIANDDPPPVLEERVGFHPLVGARNLLDRAVDAPGMMLRRSRQMIDNVARVDW</sequence>
<feature type="transmembrane region" description="Helical" evidence="1">
    <location>
        <begin position="20"/>
        <end position="37"/>
    </location>
</feature>
<gene>
    <name evidence="2" type="ORF">GA0061103_1048</name>
</gene>
<name>A0A1C3TVR4_9HYPH</name>
<evidence type="ECO:0000256" key="1">
    <source>
        <dbReference type="SAM" id="Phobius"/>
    </source>
</evidence>
<protein>
    <submittedName>
        <fullName evidence="2">Uncharacterized protein</fullName>
    </submittedName>
</protein>
<keyword evidence="1" id="KW-0472">Membrane</keyword>
<dbReference type="RefSeq" id="WP_092705956.1">
    <property type="nucleotide sequence ID" value="NZ_FMAG01000001.1"/>
</dbReference>
<dbReference type="EMBL" id="FMAG01000001">
    <property type="protein sequence ID" value="SCB07202.1"/>
    <property type="molecule type" value="Genomic_DNA"/>
</dbReference>
<accession>A0A1C3TVR4</accession>
<dbReference type="Proteomes" id="UP000199101">
    <property type="component" value="Unassembled WGS sequence"/>
</dbReference>
<dbReference type="OrthoDB" id="8455291at2"/>
<keyword evidence="3" id="KW-1185">Reference proteome</keyword>
<evidence type="ECO:0000313" key="3">
    <source>
        <dbReference type="Proteomes" id="UP000199101"/>
    </source>
</evidence>
<keyword evidence="1" id="KW-0812">Transmembrane</keyword>
<reference evidence="3" key="1">
    <citation type="submission" date="2016-08" db="EMBL/GenBank/DDBJ databases">
        <authorList>
            <person name="Varghese N."/>
            <person name="Submissions Spin"/>
        </authorList>
    </citation>
    <scope>NUCLEOTIDE SEQUENCE [LARGE SCALE GENOMIC DNA]</scope>
    <source>
        <strain evidence="3">HAMBI 2975</strain>
    </source>
</reference>
<keyword evidence="1" id="KW-1133">Transmembrane helix</keyword>
<proteinExistence type="predicted"/>